<keyword evidence="5" id="KW-1133">Transmembrane helix</keyword>
<gene>
    <name evidence="6" type="ORF">TGRH88_055910</name>
</gene>
<sequence>MCMQLLGGQRDKTPRDRRLRVRQIVTFLSFCASFIERAFTHKSFKTDPRASVFLRVALLEGRKPKMEKLRKAVRKGAVEEVRGLVLEGADVNALDKRGVNALHVAAEMNDLDLLDALLESPKADVNIVDQVQGWTPIVHCLCASGGDTSILRRLVKVPRCNLNVTDLDGNSALHWAAMLNQPDAVKLLITRGAPRNAVNNAKETPLHVALKEGNEETVEMLIEENVDVNAKNEDGKTALHVALSLRQVNLARRLLQSEKLDLDANVDAEGNTPIHLAVKEGLDGFVEKLVARGFSPDARNRAGFTAEELREQQVKEAEETAERHLAAKEERELRKRRQAEQEMNLSEVTRFCRNYGLADSVAEILYKKKFRYLDDAFFDLSSAMLKKFGLSNDDREKLEQAREDYLAKSEREKAATLEAMERATARRRTLLRLLGFVVVAIIFLLLYFGLELFIARDSRKRR</sequence>
<dbReference type="InterPro" id="IPR036770">
    <property type="entry name" value="Ankyrin_rpt-contain_sf"/>
</dbReference>
<name>A0A7J6JYM9_TOXGO</name>
<dbReference type="InterPro" id="IPR002110">
    <property type="entry name" value="Ankyrin_rpt"/>
</dbReference>
<feature type="repeat" description="ANK" evidence="3">
    <location>
        <begin position="168"/>
        <end position="200"/>
    </location>
</feature>
<keyword evidence="1" id="KW-0677">Repeat</keyword>
<dbReference type="SUPFAM" id="SSF48403">
    <property type="entry name" value="Ankyrin repeat"/>
    <property type="match status" value="1"/>
</dbReference>
<dbReference type="Pfam" id="PF00023">
    <property type="entry name" value="Ank"/>
    <property type="match status" value="2"/>
</dbReference>
<dbReference type="Gene3D" id="1.25.40.20">
    <property type="entry name" value="Ankyrin repeat-containing domain"/>
    <property type="match status" value="3"/>
</dbReference>
<dbReference type="PROSITE" id="PS50297">
    <property type="entry name" value="ANK_REP_REGION"/>
    <property type="match status" value="3"/>
</dbReference>
<keyword evidence="2 3" id="KW-0040">ANK repeat</keyword>
<comment type="caution">
    <text evidence="6">The sequence shown here is derived from an EMBL/GenBank/DDBJ whole genome shotgun (WGS) entry which is preliminary data.</text>
</comment>
<keyword evidence="4" id="KW-0175">Coiled coil</keyword>
<proteinExistence type="predicted"/>
<reference evidence="6 7" key="1">
    <citation type="submission" date="2020-03" db="EMBL/GenBank/DDBJ databases">
        <title>Genome sequence of Toxoplasma gondii RH-88 strain.</title>
        <authorList>
            <person name="Lorenzi H.A."/>
            <person name="Venepally P."/>
            <person name="Rozenberg A."/>
            <person name="Sibley D."/>
        </authorList>
    </citation>
    <scope>NUCLEOTIDE SEQUENCE [LARGE SCALE GENOMIC DNA]</scope>
    <source>
        <strain evidence="6 7">RH-88</strain>
    </source>
</reference>
<organism evidence="6 7">
    <name type="scientific">Toxoplasma gondii</name>
    <dbReference type="NCBI Taxonomy" id="5811"/>
    <lineage>
        <taxon>Eukaryota</taxon>
        <taxon>Sar</taxon>
        <taxon>Alveolata</taxon>
        <taxon>Apicomplexa</taxon>
        <taxon>Conoidasida</taxon>
        <taxon>Coccidia</taxon>
        <taxon>Eucoccidiorida</taxon>
        <taxon>Eimeriorina</taxon>
        <taxon>Sarcocystidae</taxon>
        <taxon>Toxoplasma</taxon>
    </lineage>
</organism>
<feature type="repeat" description="ANK" evidence="3">
    <location>
        <begin position="201"/>
        <end position="233"/>
    </location>
</feature>
<dbReference type="Pfam" id="PF12796">
    <property type="entry name" value="Ank_2"/>
    <property type="match status" value="1"/>
</dbReference>
<evidence type="ECO:0000256" key="1">
    <source>
        <dbReference type="ARBA" id="ARBA00022737"/>
    </source>
</evidence>
<evidence type="ECO:0000313" key="6">
    <source>
        <dbReference type="EMBL" id="KAF4639819.1"/>
    </source>
</evidence>
<protein>
    <submittedName>
        <fullName evidence="6">Ankyrin repeat-containing protein</fullName>
    </submittedName>
</protein>
<dbReference type="PANTHER" id="PTHR24171:SF9">
    <property type="entry name" value="ANKYRIN REPEAT DOMAIN-CONTAINING PROTEIN 39"/>
    <property type="match status" value="1"/>
</dbReference>
<keyword evidence="5" id="KW-0472">Membrane</keyword>
<feature type="transmembrane region" description="Helical" evidence="5">
    <location>
        <begin position="430"/>
        <end position="454"/>
    </location>
</feature>
<evidence type="ECO:0000256" key="4">
    <source>
        <dbReference type="SAM" id="Coils"/>
    </source>
</evidence>
<evidence type="ECO:0000313" key="7">
    <source>
        <dbReference type="Proteomes" id="UP000557509"/>
    </source>
</evidence>
<evidence type="ECO:0000256" key="2">
    <source>
        <dbReference type="ARBA" id="ARBA00023043"/>
    </source>
</evidence>
<accession>A0A7J6JYM9</accession>
<dbReference type="EMBL" id="JAAUHK010000196">
    <property type="protein sequence ID" value="KAF4639819.1"/>
    <property type="molecule type" value="Genomic_DNA"/>
</dbReference>
<feature type="coiled-coil region" evidence="4">
    <location>
        <begin position="395"/>
        <end position="426"/>
    </location>
</feature>
<dbReference type="SMART" id="SM00248">
    <property type="entry name" value="ANK"/>
    <property type="match status" value="6"/>
</dbReference>
<dbReference type="PANTHER" id="PTHR24171">
    <property type="entry name" value="ANKYRIN REPEAT DOMAIN-CONTAINING PROTEIN 39-RELATED"/>
    <property type="match status" value="1"/>
</dbReference>
<feature type="repeat" description="ANK" evidence="3">
    <location>
        <begin position="269"/>
        <end position="301"/>
    </location>
</feature>
<feature type="repeat" description="ANK" evidence="3">
    <location>
        <begin position="97"/>
        <end position="130"/>
    </location>
</feature>
<dbReference type="Proteomes" id="UP000557509">
    <property type="component" value="Unassembled WGS sequence"/>
</dbReference>
<evidence type="ECO:0000256" key="3">
    <source>
        <dbReference type="PROSITE-ProRule" id="PRU00023"/>
    </source>
</evidence>
<keyword evidence="5" id="KW-0812">Transmembrane</keyword>
<dbReference type="PROSITE" id="PS50088">
    <property type="entry name" value="ANK_REPEAT"/>
    <property type="match status" value="4"/>
</dbReference>
<keyword evidence="7" id="KW-1185">Reference proteome</keyword>
<dbReference type="AlphaFoldDB" id="A0A7J6JYM9"/>
<dbReference type="VEuPathDB" id="ToxoDB:TGME49_216680"/>
<evidence type="ECO:0000256" key="5">
    <source>
        <dbReference type="SAM" id="Phobius"/>
    </source>
</evidence>